<dbReference type="InterPro" id="IPR001248">
    <property type="entry name" value="Pur-cyt_permease"/>
</dbReference>
<feature type="transmembrane region" description="Helical" evidence="9">
    <location>
        <begin position="405"/>
        <end position="424"/>
    </location>
</feature>
<dbReference type="Pfam" id="PF02133">
    <property type="entry name" value="Transp_cyt_pur"/>
    <property type="match status" value="1"/>
</dbReference>
<protein>
    <submittedName>
        <fullName evidence="10">Cytosine/purines uracil thiamine allantoin permease</fullName>
    </submittedName>
</protein>
<dbReference type="PANTHER" id="PTHR31806">
    <property type="entry name" value="PURINE-CYTOSINE PERMEASE FCY2-RELATED"/>
    <property type="match status" value="1"/>
</dbReference>
<keyword evidence="5 9" id="KW-1133">Transmembrane helix</keyword>
<keyword evidence="3 7" id="KW-0813">Transport</keyword>
<keyword evidence="11" id="KW-1185">Reference proteome</keyword>
<comment type="subcellular location">
    <subcellularLocation>
        <location evidence="1">Membrane</location>
        <topology evidence="1">Multi-pass membrane protein</topology>
    </subcellularLocation>
</comment>
<dbReference type="AlphaFoldDB" id="W9ATJ3"/>
<evidence type="ECO:0000256" key="1">
    <source>
        <dbReference type="ARBA" id="ARBA00004141"/>
    </source>
</evidence>
<feature type="transmembrane region" description="Helical" evidence="9">
    <location>
        <begin position="292"/>
        <end position="314"/>
    </location>
</feature>
<dbReference type="eggNOG" id="COG1457">
    <property type="taxonomic scope" value="Bacteria"/>
</dbReference>
<feature type="transmembrane region" description="Helical" evidence="9">
    <location>
        <begin position="181"/>
        <end position="201"/>
    </location>
</feature>
<evidence type="ECO:0000313" key="10">
    <source>
        <dbReference type="EMBL" id="CDO08838.1"/>
    </source>
</evidence>
<feature type="transmembrane region" description="Helical" evidence="9">
    <location>
        <begin position="257"/>
        <end position="280"/>
    </location>
</feature>
<proteinExistence type="inferred from homology"/>
<dbReference type="EMBL" id="CCBB010000002">
    <property type="protein sequence ID" value="CDO08838.1"/>
    <property type="molecule type" value="Genomic_DNA"/>
</dbReference>
<feature type="transmembrane region" description="Helical" evidence="9">
    <location>
        <begin position="51"/>
        <end position="71"/>
    </location>
</feature>
<comment type="caution">
    <text evidence="10">The sequence shown here is derived from an EMBL/GenBank/DDBJ whole genome shotgun (WGS) entry which is preliminary data.</text>
</comment>
<feature type="transmembrane region" description="Helical" evidence="9">
    <location>
        <begin position="77"/>
        <end position="100"/>
    </location>
</feature>
<sequence length="479" mass="50014">MTSGTTGTFRGLDAEPFTGRTPSGAGDLSVETHGIAPVPADRRYGTPARLFTVWFAPQVNMTGVFTGTLAITLGLGFWLGLIAMIIGTVLGGLVVGYLSTWGPRTGTAQLPASRLAFGPGVALPAALQWLSSIAWDALVGLFGGEALSVLLGIPFWAAVLIVLAVQGAVGFFGYELIHRLQAVLTVVLLVTFVVFAVKLVAGHDVVTAATVAGPDLAGAFVLEVTIALSLSISWASYAADFSRYLPAQSSRPKVFGYTFGGVVLAYVFVQAIGIAAAGVIGDQTAAGVRDVMGGGVIGALALLIIALASIGSGVMNDYSGSLALQTMGVRVRRPYSAALVTAVAFALILWLHGGDTATRFQNVLLLVSYWIPAFVAIVVIDWRLRTRGRTTVAVDVTTEPTGRRDALAALVVFVVSYAAAIPFMNTTLLQGPIAVAWHGADIAYFVNFAVAAVLYGGYRLATSPGRFALPRKREVPPAR</sequence>
<keyword evidence="6 7" id="KW-0472">Membrane</keyword>
<evidence type="ECO:0000256" key="9">
    <source>
        <dbReference type="SAM" id="Phobius"/>
    </source>
</evidence>
<reference evidence="10" key="1">
    <citation type="submission" date="2014-03" db="EMBL/GenBank/DDBJ databases">
        <title>Draft Genome Sequence of Mycobacterium cosmeticum DSM 44829.</title>
        <authorList>
            <person name="Croce O."/>
            <person name="Robert C."/>
            <person name="Raoult D."/>
            <person name="Drancourt M."/>
        </authorList>
    </citation>
    <scope>NUCLEOTIDE SEQUENCE [LARGE SCALE GENOMIC DNA]</scope>
    <source>
        <strain evidence="10">DSM 44829</strain>
    </source>
</reference>
<evidence type="ECO:0000313" key="11">
    <source>
        <dbReference type="Proteomes" id="UP000028870"/>
    </source>
</evidence>
<evidence type="ECO:0000256" key="8">
    <source>
        <dbReference type="SAM" id="MobiDB-lite"/>
    </source>
</evidence>
<dbReference type="InterPro" id="IPR026030">
    <property type="entry name" value="Pur-cyt_permease_Fcy2/21/22"/>
</dbReference>
<dbReference type="STRING" id="258533.BN977_03658"/>
<dbReference type="OrthoDB" id="9809167at2"/>
<dbReference type="PIRSF" id="PIRSF002744">
    <property type="entry name" value="Pur-cyt_permease"/>
    <property type="match status" value="1"/>
</dbReference>
<dbReference type="Gene3D" id="1.10.4160.10">
    <property type="entry name" value="Hydantoin permease"/>
    <property type="match status" value="1"/>
</dbReference>
<organism evidence="10 11">
    <name type="scientific">Mycolicibacterium cosmeticum</name>
    <dbReference type="NCBI Taxonomy" id="258533"/>
    <lineage>
        <taxon>Bacteria</taxon>
        <taxon>Bacillati</taxon>
        <taxon>Actinomycetota</taxon>
        <taxon>Actinomycetes</taxon>
        <taxon>Mycobacteriales</taxon>
        <taxon>Mycobacteriaceae</taxon>
        <taxon>Mycolicibacterium</taxon>
    </lineage>
</organism>
<gene>
    <name evidence="10" type="ORF">BN977_03658</name>
</gene>
<comment type="similarity">
    <text evidence="2 7">Belongs to the purine-cytosine permease (2.A.39) family.</text>
</comment>
<feature type="transmembrane region" description="Helical" evidence="9">
    <location>
        <begin position="155"/>
        <end position="174"/>
    </location>
</feature>
<feature type="transmembrane region" description="Helical" evidence="9">
    <location>
        <begin position="363"/>
        <end position="384"/>
    </location>
</feature>
<dbReference type="RefSeq" id="WP_051561616.1">
    <property type="nucleotide sequence ID" value="NZ_CCBB010000002.1"/>
</dbReference>
<accession>W9ATJ3</accession>
<feature type="transmembrane region" description="Helical" evidence="9">
    <location>
        <begin position="335"/>
        <end position="351"/>
    </location>
</feature>
<evidence type="ECO:0000256" key="5">
    <source>
        <dbReference type="ARBA" id="ARBA00022989"/>
    </source>
</evidence>
<feature type="transmembrane region" description="Helical" evidence="9">
    <location>
        <begin position="216"/>
        <end position="237"/>
    </location>
</feature>
<feature type="transmembrane region" description="Helical" evidence="9">
    <location>
        <begin position="112"/>
        <end position="135"/>
    </location>
</feature>
<evidence type="ECO:0000256" key="7">
    <source>
        <dbReference type="PIRNR" id="PIRNR002744"/>
    </source>
</evidence>
<dbReference type="GO" id="GO:0005886">
    <property type="term" value="C:plasma membrane"/>
    <property type="evidence" value="ECO:0007669"/>
    <property type="project" value="TreeGrafter"/>
</dbReference>
<evidence type="ECO:0000256" key="2">
    <source>
        <dbReference type="ARBA" id="ARBA00008974"/>
    </source>
</evidence>
<keyword evidence="4 9" id="KW-0812">Transmembrane</keyword>
<name>W9ATJ3_MYCCO</name>
<feature type="transmembrane region" description="Helical" evidence="9">
    <location>
        <begin position="444"/>
        <end position="461"/>
    </location>
</feature>
<evidence type="ECO:0000256" key="6">
    <source>
        <dbReference type="ARBA" id="ARBA00023136"/>
    </source>
</evidence>
<reference evidence="10" key="2">
    <citation type="submission" date="2014-03" db="EMBL/GenBank/DDBJ databases">
        <authorList>
            <person name="Urmite Genomes"/>
        </authorList>
    </citation>
    <scope>NUCLEOTIDE SEQUENCE</scope>
    <source>
        <strain evidence="10">DSM 44829</strain>
    </source>
</reference>
<evidence type="ECO:0000256" key="4">
    <source>
        <dbReference type="ARBA" id="ARBA00022692"/>
    </source>
</evidence>
<dbReference type="Proteomes" id="UP000028870">
    <property type="component" value="Unassembled WGS sequence"/>
</dbReference>
<feature type="region of interest" description="Disordered" evidence="8">
    <location>
        <begin position="1"/>
        <end position="31"/>
    </location>
</feature>
<dbReference type="PANTHER" id="PTHR31806:SF1">
    <property type="entry name" value="PURINE-CYTOSINE PERMEASE FCY2-RELATED"/>
    <property type="match status" value="1"/>
</dbReference>
<dbReference type="GO" id="GO:0022857">
    <property type="term" value="F:transmembrane transporter activity"/>
    <property type="evidence" value="ECO:0007669"/>
    <property type="project" value="InterPro"/>
</dbReference>
<evidence type="ECO:0000256" key="3">
    <source>
        <dbReference type="ARBA" id="ARBA00022448"/>
    </source>
</evidence>